<dbReference type="RefSeq" id="WP_077026080.1">
    <property type="nucleotide sequence ID" value="NZ_CP017641.1"/>
</dbReference>
<dbReference type="AlphaFoldDB" id="A0A1P8WLA4"/>
<dbReference type="EMBL" id="CP017641">
    <property type="protein sequence ID" value="APZ94827.1"/>
    <property type="molecule type" value="Genomic_DNA"/>
</dbReference>
<organism evidence="2 3">
    <name type="scientific">Fuerstiella marisgermanici</name>
    <dbReference type="NCBI Taxonomy" id="1891926"/>
    <lineage>
        <taxon>Bacteria</taxon>
        <taxon>Pseudomonadati</taxon>
        <taxon>Planctomycetota</taxon>
        <taxon>Planctomycetia</taxon>
        <taxon>Planctomycetales</taxon>
        <taxon>Planctomycetaceae</taxon>
        <taxon>Fuerstiella</taxon>
    </lineage>
</organism>
<sequence>MTTPDDSHHSTARPPIDADSIDADWFTVNTIRIAKFDEVFVLSYSKRVMERKTPLPWIAHPTSLDSRGYHATFDEFDGQTAAALYGTFLNLVKLSTLSPPYGALAHSDGEPFKLPYIENRTRIPRELIVQTVVWFLQIGWLEADRTASSCRHDAVMTPARQHHDYVTERDDNGTVRDERETPPARDEPPPLLNLIARWNVLADSGHVPHKANSEPPAKAVLKAWGKAQRILELQTALADIDAIEAAIRGSPFVHAAGWFRLEKLIAGTNKEGTFILTKLLEGGFADQASHQHSHERNPNANRNRLSTAERTEQANADAISGFVGTSDHEAGICQSHNGIVLPETNGIVHAGTTESVVRRAQRIPAADDQPRCD</sequence>
<gene>
    <name evidence="2" type="ORF">Fuma_04476</name>
</gene>
<dbReference type="STRING" id="1891926.Fuma_04476"/>
<name>A0A1P8WLA4_9PLAN</name>
<evidence type="ECO:0000256" key="1">
    <source>
        <dbReference type="SAM" id="MobiDB-lite"/>
    </source>
</evidence>
<reference evidence="2 3" key="1">
    <citation type="journal article" date="2016" name="Front. Microbiol.">
        <title>Fuerstia marisgermanicae gen. nov., sp. nov., an Unusual Member of the Phylum Planctomycetes from the German Wadden Sea.</title>
        <authorList>
            <person name="Kohn T."/>
            <person name="Heuer A."/>
            <person name="Jogler M."/>
            <person name="Vollmers J."/>
            <person name="Boedeker C."/>
            <person name="Bunk B."/>
            <person name="Rast P."/>
            <person name="Borchert D."/>
            <person name="Glockner I."/>
            <person name="Freese H.M."/>
            <person name="Klenk H.P."/>
            <person name="Overmann J."/>
            <person name="Kaster A.K."/>
            <person name="Rohde M."/>
            <person name="Wiegand S."/>
            <person name="Jogler C."/>
        </authorList>
    </citation>
    <scope>NUCLEOTIDE SEQUENCE [LARGE SCALE GENOMIC DNA]</scope>
    <source>
        <strain evidence="2 3">NH11</strain>
    </source>
</reference>
<dbReference type="Proteomes" id="UP000187735">
    <property type="component" value="Chromosome"/>
</dbReference>
<evidence type="ECO:0000313" key="2">
    <source>
        <dbReference type="EMBL" id="APZ94827.1"/>
    </source>
</evidence>
<dbReference type="KEGG" id="fmr:Fuma_04476"/>
<feature type="compositionally biased region" description="Basic and acidic residues" evidence="1">
    <location>
        <begin position="161"/>
        <end position="188"/>
    </location>
</feature>
<evidence type="ECO:0000313" key="3">
    <source>
        <dbReference type="Proteomes" id="UP000187735"/>
    </source>
</evidence>
<protein>
    <submittedName>
        <fullName evidence="2">Uncharacterized protein</fullName>
    </submittedName>
</protein>
<proteinExistence type="predicted"/>
<keyword evidence="3" id="KW-1185">Reference proteome</keyword>
<feature type="region of interest" description="Disordered" evidence="1">
    <location>
        <begin position="161"/>
        <end position="189"/>
    </location>
</feature>
<accession>A0A1P8WLA4</accession>